<protein>
    <recommendedName>
        <fullName evidence="4">Transcription factor domain-containing protein</fullName>
    </recommendedName>
</protein>
<gene>
    <name evidence="2" type="ORF">D0859_00009</name>
</gene>
<reference evidence="2 3" key="1">
    <citation type="journal article" date="2018" name="BMC Genomics">
        <title>Genomic evidence for intraspecific hybridization in a clonal and extremely halotolerant yeast.</title>
        <authorList>
            <person name="Gostincar C."/>
            <person name="Stajich J.E."/>
            <person name="Zupancic J."/>
            <person name="Zalar P."/>
            <person name="Gunde-Cimerman N."/>
        </authorList>
    </citation>
    <scope>NUCLEOTIDE SEQUENCE [LARGE SCALE GENOMIC DNA]</scope>
    <source>
        <strain evidence="2 3">EXF-120</strain>
    </source>
</reference>
<evidence type="ECO:0000313" key="3">
    <source>
        <dbReference type="Proteomes" id="UP000281677"/>
    </source>
</evidence>
<name>A0A3M7JEN5_HORWE</name>
<comment type="caution">
    <text evidence="2">The sequence shown here is derived from an EMBL/GenBank/DDBJ whole genome shotgun (WGS) entry which is preliminary data.</text>
</comment>
<dbReference type="EMBL" id="QWIT01000001">
    <property type="protein sequence ID" value="RMZ35839.1"/>
    <property type="molecule type" value="Genomic_DNA"/>
</dbReference>
<dbReference type="VEuPathDB" id="FungiDB:BTJ68_13235"/>
<dbReference type="OrthoDB" id="39175at2759"/>
<evidence type="ECO:0000256" key="1">
    <source>
        <dbReference type="SAM" id="MobiDB-lite"/>
    </source>
</evidence>
<dbReference type="Proteomes" id="UP000281677">
    <property type="component" value="Unassembled WGS sequence"/>
</dbReference>
<sequence>MSFGVSGIAEYHQAASLQDSQRPSTSSAAQGVQDFSFVQTLLRRVERIEKHLGLSNEDLDATSHSTNSTSPMGPSRSLAPVLTASMHLKIKAAGAPNAEGWNAGIVEHLWRSFHDAMPGLHFLPQKQVFTVPTPLLLASMLYCSASRGPACLAQYAPTYHSSLCHEISCLMMPHDGLGASTTPFEISEEWGFQIVLGIVLAALLSEGQTRHTGLWLSVAYRLLLEHCPPRLTNNTRQWQQLFTGLQIFDLEHASLYLTCPTLPLESPLHSIQMSSTDQLYSLSRMMHVGLAHFAGRGLPTIWSYFVNDGHPDVVFTGHSYSGVDTAVIRDWARQLDDWLARFSLGPFENESDRKAVYRQYVLHRLLVLSIYLPSRQYDIFSPHETPAERHELLLSAKATVKLHTRDSTIWSNWDLIMITWAALIVLQGAQGGHIEPGDIQAIRVHLDLLKQTREPIPSLRHTLADHLEFKLQHVESDHTTAPMPTTRDAGDPFRGPWNLFDEASLESVNRYLWPDDDDLQVLPVAS</sequence>
<feature type="compositionally biased region" description="Polar residues" evidence="1">
    <location>
        <begin position="62"/>
        <end position="72"/>
    </location>
</feature>
<proteinExistence type="predicted"/>
<feature type="region of interest" description="Disordered" evidence="1">
    <location>
        <begin position="56"/>
        <end position="76"/>
    </location>
</feature>
<dbReference type="AlphaFoldDB" id="A0A3M7JEN5"/>
<accession>A0A3M7JEN5</accession>
<evidence type="ECO:0008006" key="4">
    <source>
        <dbReference type="Google" id="ProtNLM"/>
    </source>
</evidence>
<evidence type="ECO:0000313" key="2">
    <source>
        <dbReference type="EMBL" id="RMZ35839.1"/>
    </source>
</evidence>
<organism evidence="2 3">
    <name type="scientific">Hortaea werneckii</name>
    <name type="common">Black yeast</name>
    <name type="synonym">Cladosporium werneckii</name>
    <dbReference type="NCBI Taxonomy" id="91943"/>
    <lineage>
        <taxon>Eukaryota</taxon>
        <taxon>Fungi</taxon>
        <taxon>Dikarya</taxon>
        <taxon>Ascomycota</taxon>
        <taxon>Pezizomycotina</taxon>
        <taxon>Dothideomycetes</taxon>
        <taxon>Dothideomycetidae</taxon>
        <taxon>Mycosphaerellales</taxon>
        <taxon>Teratosphaeriaceae</taxon>
        <taxon>Hortaea</taxon>
    </lineage>
</organism>